<feature type="region of interest" description="Disordered" evidence="1">
    <location>
        <begin position="153"/>
        <end position="186"/>
    </location>
</feature>
<dbReference type="PROSITE" id="PS50174">
    <property type="entry name" value="G_PATCH"/>
    <property type="match status" value="1"/>
</dbReference>
<proteinExistence type="predicted"/>
<feature type="region of interest" description="Disordered" evidence="1">
    <location>
        <begin position="273"/>
        <end position="292"/>
    </location>
</feature>
<dbReference type="PANTHER" id="PTHR23149:SF27">
    <property type="entry name" value="PIN2_TERF1-INTERACTING TELOMERASE INHIBITOR 1"/>
    <property type="match status" value="1"/>
</dbReference>
<dbReference type="PANTHER" id="PTHR23149">
    <property type="entry name" value="G PATCH DOMAIN CONTAINING PROTEIN"/>
    <property type="match status" value="1"/>
</dbReference>
<dbReference type="Pfam" id="PF01585">
    <property type="entry name" value="G-patch"/>
    <property type="match status" value="1"/>
</dbReference>
<sequence length="415" mass="47813">MSILAGPRRKQRLSVDPRNLQWKNDEKKFSQKLMEKMGWSEGDGLGKNRQGNADSVKLKANYTGKGLGADKLASYDSTWIAHHDDFADLLSALNKNKEENGATEEEKEERAKKISLELSSKSLRRRIHYQKFTRAKDVSNYTEKDRSAVLGLGLSRVKQESPKKEESKVEPLKEEEGSNDVPKTNTTVSKLSVGEYFAAKMAALNARRGKVESEANVDVDVKVGESEITCEARRLETREERKERKKRKKEAKIRQESLQCVASAETFEMEIEVSKEEEVDGKEKRKLKKRKNALELSLENEETGMERDSTRTKIFEDDDEKNASGVFVKNKKRKMEKQDLEDEVLWFQRDSTRTKIFEDDAGKNASGVFVKNKKRKMEKQDLEDEDEPFEDELMKSNKKVKKDRKNKSKKKQEGE</sequence>
<dbReference type="InterPro" id="IPR000467">
    <property type="entry name" value="G_patch_dom"/>
</dbReference>
<dbReference type="InterPro" id="IPR050656">
    <property type="entry name" value="PINX1"/>
</dbReference>
<reference evidence="4" key="1">
    <citation type="journal article" date="2014" name="Nat. Genet.">
        <title>Genome of the human hookworm Necator americanus.</title>
        <authorList>
            <person name="Tang Y.T."/>
            <person name="Gao X."/>
            <person name="Rosa B.A."/>
            <person name="Abubucker S."/>
            <person name="Hallsworth-Pepin K."/>
            <person name="Martin J."/>
            <person name="Tyagi R."/>
            <person name="Heizer E."/>
            <person name="Zhang X."/>
            <person name="Bhonagiri-Palsikar V."/>
            <person name="Minx P."/>
            <person name="Warren W.C."/>
            <person name="Wang Q."/>
            <person name="Zhan B."/>
            <person name="Hotez P.J."/>
            <person name="Sternberg P.W."/>
            <person name="Dougall A."/>
            <person name="Gaze S.T."/>
            <person name="Mulvenna J."/>
            <person name="Sotillo J."/>
            <person name="Ranganathan S."/>
            <person name="Rabelo E.M."/>
            <person name="Wilson R.K."/>
            <person name="Felgner P.L."/>
            <person name="Bethony J."/>
            <person name="Hawdon J.M."/>
            <person name="Gasser R.B."/>
            <person name="Loukas A."/>
            <person name="Mitreva M."/>
        </authorList>
    </citation>
    <scope>NUCLEOTIDE SEQUENCE [LARGE SCALE GENOMIC DNA]</scope>
</reference>
<dbReference type="OrthoDB" id="29523at2759"/>
<feature type="region of interest" description="Disordered" evidence="1">
    <location>
        <begin position="298"/>
        <end position="317"/>
    </location>
</feature>
<accession>W2SG01</accession>
<gene>
    <name evidence="3" type="ORF">NECAME_15778</name>
</gene>
<dbReference type="GO" id="GO:0003676">
    <property type="term" value="F:nucleic acid binding"/>
    <property type="evidence" value="ECO:0007669"/>
    <property type="project" value="InterPro"/>
</dbReference>
<feature type="compositionally biased region" description="Basic and acidic residues" evidence="1">
    <location>
        <begin position="157"/>
        <end position="176"/>
    </location>
</feature>
<feature type="compositionally biased region" description="Basic residues" evidence="1">
    <location>
        <begin position="396"/>
        <end position="415"/>
    </location>
</feature>
<feature type="region of interest" description="Disordered" evidence="1">
    <location>
        <begin position="236"/>
        <end position="255"/>
    </location>
</feature>
<evidence type="ECO:0000256" key="1">
    <source>
        <dbReference type="SAM" id="MobiDB-lite"/>
    </source>
</evidence>
<dbReference type="GO" id="GO:0010521">
    <property type="term" value="F:telomerase inhibitor activity"/>
    <property type="evidence" value="ECO:0007669"/>
    <property type="project" value="TreeGrafter"/>
</dbReference>
<dbReference type="GO" id="GO:0005730">
    <property type="term" value="C:nucleolus"/>
    <property type="evidence" value="ECO:0007669"/>
    <property type="project" value="TreeGrafter"/>
</dbReference>
<dbReference type="Proteomes" id="UP000053676">
    <property type="component" value="Unassembled WGS sequence"/>
</dbReference>
<feature type="domain" description="G-patch" evidence="2">
    <location>
        <begin position="26"/>
        <end position="72"/>
    </location>
</feature>
<feature type="compositionally biased region" description="Basic and acidic residues" evidence="1">
    <location>
        <begin position="304"/>
        <end position="315"/>
    </location>
</feature>
<protein>
    <submittedName>
        <fullName evidence="3">G-patch domain protein</fullName>
    </submittedName>
</protein>
<name>W2SG01_NECAM</name>
<organism evidence="3 4">
    <name type="scientific">Necator americanus</name>
    <name type="common">Human hookworm</name>
    <dbReference type="NCBI Taxonomy" id="51031"/>
    <lineage>
        <taxon>Eukaryota</taxon>
        <taxon>Metazoa</taxon>
        <taxon>Ecdysozoa</taxon>
        <taxon>Nematoda</taxon>
        <taxon>Chromadorea</taxon>
        <taxon>Rhabditida</taxon>
        <taxon>Rhabditina</taxon>
        <taxon>Rhabditomorpha</taxon>
        <taxon>Strongyloidea</taxon>
        <taxon>Ancylostomatidae</taxon>
        <taxon>Bunostominae</taxon>
        <taxon>Necator</taxon>
    </lineage>
</organism>
<dbReference type="STRING" id="51031.W2SG01"/>
<dbReference type="AlphaFoldDB" id="W2SG01"/>
<evidence type="ECO:0000313" key="4">
    <source>
        <dbReference type="Proteomes" id="UP000053676"/>
    </source>
</evidence>
<dbReference type="EMBL" id="KI669251">
    <property type="protein sequence ID" value="ETN68525.1"/>
    <property type="molecule type" value="Genomic_DNA"/>
</dbReference>
<dbReference type="OMA" id="KHQEQGL"/>
<evidence type="ECO:0000259" key="2">
    <source>
        <dbReference type="PROSITE" id="PS50174"/>
    </source>
</evidence>
<feature type="compositionally biased region" description="Acidic residues" evidence="1">
    <location>
        <begin position="381"/>
        <end position="391"/>
    </location>
</feature>
<dbReference type="KEGG" id="nai:NECAME_15778"/>
<dbReference type="SMART" id="SM00443">
    <property type="entry name" value="G_patch"/>
    <property type="match status" value="1"/>
</dbReference>
<feature type="region of interest" description="Disordered" evidence="1">
    <location>
        <begin position="371"/>
        <end position="415"/>
    </location>
</feature>
<evidence type="ECO:0000313" key="3">
    <source>
        <dbReference type="EMBL" id="ETN68525.1"/>
    </source>
</evidence>
<keyword evidence="4" id="KW-1185">Reference proteome</keyword>